<evidence type="ECO:0000313" key="4">
    <source>
        <dbReference type="Proteomes" id="UP000193409"/>
    </source>
</evidence>
<dbReference type="AlphaFoldDB" id="A0A1Y5RBD8"/>
<keyword evidence="4" id="KW-1185">Reference proteome</keyword>
<dbReference type="OrthoDB" id="8479416at2"/>
<accession>A0A1Y5RBD8</accession>
<name>A0A1Y5RBD8_9RHOB</name>
<dbReference type="RefSeq" id="WP_085866800.1">
    <property type="nucleotide sequence ID" value="NZ_FWFQ01000001.1"/>
</dbReference>
<feature type="region of interest" description="Disordered" evidence="1">
    <location>
        <begin position="247"/>
        <end position="267"/>
    </location>
</feature>
<proteinExistence type="predicted"/>
<dbReference type="GO" id="GO:0042834">
    <property type="term" value="F:peptidoglycan binding"/>
    <property type="evidence" value="ECO:0007669"/>
    <property type="project" value="InterPro"/>
</dbReference>
<dbReference type="SUPFAM" id="SSF110997">
    <property type="entry name" value="Sporulation related repeat"/>
    <property type="match status" value="1"/>
</dbReference>
<dbReference type="PROSITE" id="PS51724">
    <property type="entry name" value="SPOR"/>
    <property type="match status" value="1"/>
</dbReference>
<evidence type="ECO:0000313" key="3">
    <source>
        <dbReference type="EMBL" id="SLN12709.1"/>
    </source>
</evidence>
<evidence type="ECO:0000259" key="2">
    <source>
        <dbReference type="PROSITE" id="PS51724"/>
    </source>
</evidence>
<organism evidence="3 4">
    <name type="scientific">Pseudoruegeria aquimaris</name>
    <dbReference type="NCBI Taxonomy" id="393663"/>
    <lineage>
        <taxon>Bacteria</taxon>
        <taxon>Pseudomonadati</taxon>
        <taxon>Pseudomonadota</taxon>
        <taxon>Alphaproteobacteria</taxon>
        <taxon>Rhodobacterales</taxon>
        <taxon>Roseobacteraceae</taxon>
        <taxon>Pseudoruegeria</taxon>
    </lineage>
</organism>
<dbReference type="InterPro" id="IPR036680">
    <property type="entry name" value="SPOR-like_sf"/>
</dbReference>
<evidence type="ECO:0000256" key="1">
    <source>
        <dbReference type="SAM" id="MobiDB-lite"/>
    </source>
</evidence>
<dbReference type="EMBL" id="FWFQ01000001">
    <property type="protein sequence ID" value="SLN12709.1"/>
    <property type="molecule type" value="Genomic_DNA"/>
</dbReference>
<feature type="domain" description="SPOR" evidence="2">
    <location>
        <begin position="279"/>
        <end position="364"/>
    </location>
</feature>
<sequence>MAQFETGFDTGLNTGFNTGATAGEHPAQDGGVLPAEQVSKAVKWVGASLSLALMVGLGFWGYRLALRDVTGVPVVRALEGPMRVAPDDPGGKLAEHIGLAVNAVQARGEAEDLPEQVALAPVVVDVIDADTPGLAPRPEGTARGEKTPVAAAPATADINAQPAALSVSPEAGAPAAPARAADGTSAAILALADQIAAGAKPLAQVAPGATPPAAAAVEDAAEAVEIAAVSPDVIPASIPGVARSLLPRPRPAGLKATPQGPLDLEEGSADGAVEVPVEQIAPGTSLVQLGAFESLDTARNEWSRLAAELSDYLDPKSRVIEKATRAGRTFYRLRAAGFEDINDARRFCSALQAEGAECIPVIYR</sequence>
<dbReference type="Proteomes" id="UP000193409">
    <property type="component" value="Unassembled WGS sequence"/>
</dbReference>
<dbReference type="InterPro" id="IPR007730">
    <property type="entry name" value="SPOR-like_dom"/>
</dbReference>
<gene>
    <name evidence="3" type="ORF">PSA7680_00213</name>
</gene>
<reference evidence="3 4" key="1">
    <citation type="submission" date="2017-03" db="EMBL/GenBank/DDBJ databases">
        <authorList>
            <person name="Afonso C.L."/>
            <person name="Miller P.J."/>
            <person name="Scott M.A."/>
            <person name="Spackman E."/>
            <person name="Goraichik I."/>
            <person name="Dimitrov K.M."/>
            <person name="Suarez D.L."/>
            <person name="Swayne D.E."/>
        </authorList>
    </citation>
    <scope>NUCLEOTIDE SEQUENCE [LARGE SCALE GENOMIC DNA]</scope>
    <source>
        <strain evidence="3 4">CECT 7680</strain>
    </source>
</reference>
<dbReference type="Pfam" id="PF05036">
    <property type="entry name" value="SPOR"/>
    <property type="match status" value="1"/>
</dbReference>
<dbReference type="Gene3D" id="3.30.70.1070">
    <property type="entry name" value="Sporulation related repeat"/>
    <property type="match status" value="1"/>
</dbReference>
<protein>
    <submittedName>
        <fullName evidence="3">Sporulation related domain protein</fullName>
    </submittedName>
</protein>